<evidence type="ECO:0000256" key="7">
    <source>
        <dbReference type="ARBA" id="ARBA00022989"/>
    </source>
</evidence>
<evidence type="ECO:0000256" key="10">
    <source>
        <dbReference type="ARBA" id="ARBA00023310"/>
    </source>
</evidence>
<dbReference type="PROSITE" id="PS00449">
    <property type="entry name" value="ATPASE_A"/>
    <property type="match status" value="1"/>
</dbReference>
<keyword evidence="6 11" id="KW-0375">Hydrogen ion transport</keyword>
<protein>
    <recommendedName>
        <fullName evidence="11 12">ATP synthase subunit a</fullName>
    </recommendedName>
    <alternativeName>
        <fullName evidence="11">ATP synthase F0 sector subunit a</fullName>
    </alternativeName>
    <alternativeName>
        <fullName evidence="11">F-ATPase subunit 6</fullName>
    </alternativeName>
</protein>
<dbReference type="HAMAP" id="MF_01393">
    <property type="entry name" value="ATP_synth_a_bact"/>
    <property type="match status" value="1"/>
</dbReference>
<evidence type="ECO:0000313" key="13">
    <source>
        <dbReference type="EMBL" id="OGC32564.1"/>
    </source>
</evidence>
<gene>
    <name evidence="11" type="primary">atpB</name>
    <name evidence="13" type="ORF">A2311_04440</name>
</gene>
<dbReference type="PANTHER" id="PTHR11410:SF0">
    <property type="entry name" value="ATP SYNTHASE SUBUNIT A"/>
    <property type="match status" value="1"/>
</dbReference>
<keyword evidence="9 11" id="KW-0472">Membrane</keyword>
<evidence type="ECO:0000256" key="9">
    <source>
        <dbReference type="ARBA" id="ARBA00023136"/>
    </source>
</evidence>
<evidence type="ECO:0000256" key="4">
    <source>
        <dbReference type="ARBA" id="ARBA00022547"/>
    </source>
</evidence>
<dbReference type="GO" id="GO:0046933">
    <property type="term" value="F:proton-transporting ATP synthase activity, rotational mechanism"/>
    <property type="evidence" value="ECO:0007669"/>
    <property type="project" value="UniProtKB-UniRule"/>
</dbReference>
<feature type="transmembrane region" description="Helical" evidence="11">
    <location>
        <begin position="148"/>
        <end position="166"/>
    </location>
</feature>
<comment type="subcellular location">
    <subcellularLocation>
        <location evidence="11 12">Cell membrane</location>
        <topology evidence="11 12">Multi-pass membrane protein</topology>
    </subcellularLocation>
    <subcellularLocation>
        <location evidence="1">Membrane</location>
        <topology evidence="1">Multi-pass membrane protein</topology>
    </subcellularLocation>
</comment>
<proteinExistence type="inferred from homology"/>
<keyword evidence="5 11" id="KW-0812">Transmembrane</keyword>
<keyword evidence="4 11" id="KW-0138">CF(0)</keyword>
<name>A0A1F4TIQ8_UNCSA</name>
<comment type="similarity">
    <text evidence="2 11 12">Belongs to the ATPase A chain family.</text>
</comment>
<dbReference type="GO" id="GO:0045259">
    <property type="term" value="C:proton-transporting ATP synthase complex"/>
    <property type="evidence" value="ECO:0007669"/>
    <property type="project" value="UniProtKB-KW"/>
</dbReference>
<evidence type="ECO:0000256" key="8">
    <source>
        <dbReference type="ARBA" id="ARBA00023065"/>
    </source>
</evidence>
<dbReference type="InterPro" id="IPR035908">
    <property type="entry name" value="F0_ATP_A_sf"/>
</dbReference>
<dbReference type="PRINTS" id="PR00123">
    <property type="entry name" value="ATPASEA"/>
</dbReference>
<dbReference type="Gene3D" id="1.20.120.220">
    <property type="entry name" value="ATP synthase, F0 complex, subunit A"/>
    <property type="match status" value="1"/>
</dbReference>
<dbReference type="SUPFAM" id="SSF81336">
    <property type="entry name" value="F1F0 ATP synthase subunit A"/>
    <property type="match status" value="1"/>
</dbReference>
<dbReference type="CDD" id="cd00310">
    <property type="entry name" value="ATP-synt_Fo_a_6"/>
    <property type="match status" value="1"/>
</dbReference>
<organism evidence="13 14">
    <name type="scientific">candidate division WOR-1 bacterium RIFOXYB2_FULL_48_7</name>
    <dbReference type="NCBI Taxonomy" id="1802583"/>
    <lineage>
        <taxon>Bacteria</taxon>
        <taxon>Bacillati</taxon>
        <taxon>Saganbacteria</taxon>
    </lineage>
</organism>
<evidence type="ECO:0000256" key="1">
    <source>
        <dbReference type="ARBA" id="ARBA00004141"/>
    </source>
</evidence>
<evidence type="ECO:0000256" key="12">
    <source>
        <dbReference type="RuleBase" id="RU000483"/>
    </source>
</evidence>
<evidence type="ECO:0000256" key="2">
    <source>
        <dbReference type="ARBA" id="ARBA00006810"/>
    </source>
</evidence>
<feature type="transmembrane region" description="Helical" evidence="11">
    <location>
        <begin position="81"/>
        <end position="102"/>
    </location>
</feature>
<evidence type="ECO:0000256" key="5">
    <source>
        <dbReference type="ARBA" id="ARBA00022692"/>
    </source>
</evidence>
<dbReference type="InterPro" id="IPR000568">
    <property type="entry name" value="ATP_synth_F0_asu"/>
</dbReference>
<feature type="transmembrane region" description="Helical" evidence="11">
    <location>
        <begin position="172"/>
        <end position="196"/>
    </location>
</feature>
<sequence length="242" mass="26815">MNILEHLYQHKLVPLTLFGVDISITNGVITLWTAAALILLFFALASWRARLIPGRLQNLAETIILFVRQELAGMITHDRQAWLPFLTVLFLFILANNLVGLVPTFSGVTGNINTTAVLALIIFVVVHVSGIIRQGLGKYLINQMPSGLPWPIFVLMIPIEIVSQLAKPFSLALRLFANMFAGHALLLILLSLIFVFKSYLILPLPLAGDIVFLGFEVFVAFIQAFVFTYLSALYIATAQEGH</sequence>
<comment type="caution">
    <text evidence="13">The sequence shown here is derived from an EMBL/GenBank/DDBJ whole genome shotgun (WGS) entry which is preliminary data.</text>
</comment>
<dbReference type="EMBL" id="MEUF01000076">
    <property type="protein sequence ID" value="OGC32564.1"/>
    <property type="molecule type" value="Genomic_DNA"/>
</dbReference>
<feature type="transmembrane region" description="Helical" evidence="11">
    <location>
        <begin position="114"/>
        <end position="136"/>
    </location>
</feature>
<feature type="transmembrane region" description="Helical" evidence="11">
    <location>
        <begin position="208"/>
        <end position="236"/>
    </location>
</feature>
<evidence type="ECO:0000256" key="6">
    <source>
        <dbReference type="ARBA" id="ARBA00022781"/>
    </source>
</evidence>
<dbReference type="InterPro" id="IPR045083">
    <property type="entry name" value="ATP_synth_F0_asu_bact/mt"/>
</dbReference>
<keyword evidence="11" id="KW-1003">Cell membrane</keyword>
<dbReference type="Proteomes" id="UP000178951">
    <property type="component" value="Unassembled WGS sequence"/>
</dbReference>
<dbReference type="PANTHER" id="PTHR11410">
    <property type="entry name" value="ATP SYNTHASE SUBUNIT A"/>
    <property type="match status" value="1"/>
</dbReference>
<comment type="function">
    <text evidence="11 12">Key component of the proton channel; it plays a direct role in the translocation of protons across the membrane.</text>
</comment>
<dbReference type="Pfam" id="PF00119">
    <property type="entry name" value="ATP-synt_A"/>
    <property type="match status" value="1"/>
</dbReference>
<dbReference type="AlphaFoldDB" id="A0A1F4TIQ8"/>
<keyword evidence="7 11" id="KW-1133">Transmembrane helix</keyword>
<dbReference type="GO" id="GO:0005886">
    <property type="term" value="C:plasma membrane"/>
    <property type="evidence" value="ECO:0007669"/>
    <property type="project" value="UniProtKB-SubCell"/>
</dbReference>
<dbReference type="InterPro" id="IPR023011">
    <property type="entry name" value="ATP_synth_F0_asu_AS"/>
</dbReference>
<dbReference type="NCBIfam" id="TIGR01131">
    <property type="entry name" value="ATP_synt_6_or_A"/>
    <property type="match status" value="1"/>
</dbReference>
<accession>A0A1F4TIQ8</accession>
<feature type="transmembrane region" description="Helical" evidence="11">
    <location>
        <begin position="24"/>
        <end position="47"/>
    </location>
</feature>
<keyword evidence="8 11" id="KW-0406">Ion transport</keyword>
<keyword evidence="3 11" id="KW-0813">Transport</keyword>
<evidence type="ECO:0000256" key="3">
    <source>
        <dbReference type="ARBA" id="ARBA00022448"/>
    </source>
</evidence>
<evidence type="ECO:0000256" key="11">
    <source>
        <dbReference type="HAMAP-Rule" id="MF_01393"/>
    </source>
</evidence>
<reference evidence="13 14" key="1">
    <citation type="journal article" date="2016" name="Nat. Commun.">
        <title>Thousands of microbial genomes shed light on interconnected biogeochemical processes in an aquifer system.</title>
        <authorList>
            <person name="Anantharaman K."/>
            <person name="Brown C.T."/>
            <person name="Hug L.A."/>
            <person name="Sharon I."/>
            <person name="Castelle C.J."/>
            <person name="Probst A.J."/>
            <person name="Thomas B.C."/>
            <person name="Singh A."/>
            <person name="Wilkins M.J."/>
            <person name="Karaoz U."/>
            <person name="Brodie E.L."/>
            <person name="Williams K.H."/>
            <person name="Hubbard S.S."/>
            <person name="Banfield J.F."/>
        </authorList>
    </citation>
    <scope>NUCLEOTIDE SEQUENCE [LARGE SCALE GENOMIC DNA]</scope>
</reference>
<keyword evidence="10 11" id="KW-0066">ATP synthesis</keyword>
<evidence type="ECO:0000313" key="14">
    <source>
        <dbReference type="Proteomes" id="UP000178951"/>
    </source>
</evidence>
<dbReference type="STRING" id="1802583.A2311_04440"/>